<comment type="caution">
    <text evidence="1">The sequence shown here is derived from an EMBL/GenBank/DDBJ whole genome shotgun (WGS) entry which is preliminary data.</text>
</comment>
<proteinExistence type="predicted"/>
<dbReference type="AlphaFoldDB" id="A0A8S3W7N7"/>
<keyword evidence="2" id="KW-1185">Reference proteome</keyword>
<accession>A0A8S3W7N7</accession>
<protein>
    <submittedName>
        <fullName evidence="1">(apollo) hypothetical protein</fullName>
    </submittedName>
</protein>
<evidence type="ECO:0000313" key="2">
    <source>
        <dbReference type="Proteomes" id="UP000691718"/>
    </source>
</evidence>
<evidence type="ECO:0000313" key="1">
    <source>
        <dbReference type="EMBL" id="CAG4945055.1"/>
    </source>
</evidence>
<reference evidence="1" key="1">
    <citation type="submission" date="2021-04" db="EMBL/GenBank/DDBJ databases">
        <authorList>
            <person name="Tunstrom K."/>
        </authorList>
    </citation>
    <scope>NUCLEOTIDE SEQUENCE</scope>
</reference>
<dbReference type="EMBL" id="CAJQZP010000196">
    <property type="protein sequence ID" value="CAG4945055.1"/>
    <property type="molecule type" value="Genomic_DNA"/>
</dbReference>
<gene>
    <name evidence="1" type="ORF">PAPOLLO_LOCUS3003</name>
</gene>
<dbReference type="Proteomes" id="UP000691718">
    <property type="component" value="Unassembled WGS sequence"/>
</dbReference>
<organism evidence="1 2">
    <name type="scientific">Parnassius apollo</name>
    <name type="common">Apollo butterfly</name>
    <name type="synonym">Papilio apollo</name>
    <dbReference type="NCBI Taxonomy" id="110799"/>
    <lineage>
        <taxon>Eukaryota</taxon>
        <taxon>Metazoa</taxon>
        <taxon>Ecdysozoa</taxon>
        <taxon>Arthropoda</taxon>
        <taxon>Hexapoda</taxon>
        <taxon>Insecta</taxon>
        <taxon>Pterygota</taxon>
        <taxon>Neoptera</taxon>
        <taxon>Endopterygota</taxon>
        <taxon>Lepidoptera</taxon>
        <taxon>Glossata</taxon>
        <taxon>Ditrysia</taxon>
        <taxon>Papilionoidea</taxon>
        <taxon>Papilionidae</taxon>
        <taxon>Parnassiinae</taxon>
        <taxon>Parnassini</taxon>
        <taxon>Parnassius</taxon>
        <taxon>Parnassius</taxon>
    </lineage>
</organism>
<sequence length="95" mass="10553">MHCGRILGQNGEKLKVMLSGLGSTFAQLKPFITATKQNWQTVRCVAVFYNLRSNIFDGIEFERLPREAIPPSDENTTADIVAPQVVVQPAHVDAR</sequence>
<name>A0A8S3W7N7_PARAO</name>